<dbReference type="NCBIfam" id="TIGR01552">
    <property type="entry name" value="phd_fam"/>
    <property type="match status" value="1"/>
</dbReference>
<dbReference type="AlphaFoldDB" id="A0A6J7QJT0"/>
<sequence length="88" mass="9655">MSSSQHITQRQLRNDSAVVLRAVESGETFIITNNGRPVAEIRPIHKDPFDGIGVQRAIPGARFAALNPVHIDSEETALEALLLLRGDR</sequence>
<dbReference type="EMBL" id="CAFBPJ010000057">
    <property type="protein sequence ID" value="CAB5015943.1"/>
    <property type="molecule type" value="Genomic_DNA"/>
</dbReference>
<proteinExistence type="inferred from homology"/>
<dbReference type="Gene3D" id="3.40.1620.10">
    <property type="entry name" value="YefM-like domain"/>
    <property type="match status" value="1"/>
</dbReference>
<evidence type="ECO:0000256" key="1">
    <source>
        <dbReference type="ARBA" id="ARBA00009981"/>
    </source>
</evidence>
<dbReference type="InterPro" id="IPR036165">
    <property type="entry name" value="YefM-like_sf"/>
</dbReference>
<reference evidence="2" key="1">
    <citation type="submission" date="2020-05" db="EMBL/GenBank/DDBJ databases">
        <authorList>
            <person name="Chiriac C."/>
            <person name="Salcher M."/>
            <person name="Ghai R."/>
            <person name="Kavagutti S V."/>
        </authorList>
    </citation>
    <scope>NUCLEOTIDE SEQUENCE</scope>
</reference>
<protein>
    <submittedName>
        <fullName evidence="2">Unannotated protein</fullName>
    </submittedName>
</protein>
<organism evidence="2">
    <name type="scientific">freshwater metagenome</name>
    <dbReference type="NCBI Taxonomy" id="449393"/>
    <lineage>
        <taxon>unclassified sequences</taxon>
        <taxon>metagenomes</taxon>
        <taxon>ecological metagenomes</taxon>
    </lineage>
</organism>
<dbReference type="SUPFAM" id="SSF143120">
    <property type="entry name" value="YefM-like"/>
    <property type="match status" value="1"/>
</dbReference>
<accession>A0A6J7QJT0</accession>
<name>A0A6J7QJT0_9ZZZZ</name>
<gene>
    <name evidence="2" type="ORF">UFOPK4092_00655</name>
</gene>
<evidence type="ECO:0000313" key="2">
    <source>
        <dbReference type="EMBL" id="CAB5015943.1"/>
    </source>
</evidence>
<comment type="similarity">
    <text evidence="1">Belongs to the phD/YefM antitoxin family.</text>
</comment>